<gene>
    <name evidence="3" type="ordered locus">MHP7448_0138</name>
</gene>
<protein>
    <recommendedName>
        <fullName evidence="2">DUF31 domain-containing protein</fullName>
    </recommendedName>
</protein>
<organism evidence="3 4">
    <name type="scientific">Mesomycoplasma hyopneumoniae (strain 7448)</name>
    <name type="common">Mycoplasma hyopneumoniae</name>
    <dbReference type="NCBI Taxonomy" id="262722"/>
    <lineage>
        <taxon>Bacteria</taxon>
        <taxon>Bacillati</taxon>
        <taxon>Mycoplasmatota</taxon>
        <taxon>Mycoplasmoidales</taxon>
        <taxon>Metamycoplasmataceae</taxon>
        <taxon>Mesomycoplasma</taxon>
    </lineage>
</organism>
<keyword evidence="1" id="KW-0812">Transmembrane</keyword>
<sequence>MVAHIGLEPIHIAAAGFESAVSTIPPMSLCENQKKNIKFNLNYIIIIPMMAKKEKKTWKKFLLRIMPLLTAPFFLTAIGCTPFGAVKKIGGLVAEIGENNPWDQELNPKKPLDSIISGRIRSRFEKIKASEFLKQITFLNNENSLNEINSQIAKEKGKLLNSAILWSFIPGVDNYDLNKKFDIQIKADPNSVNDDYGAIKIKVDAFEKGSDRLVQSKDFLISGFKTEITGIFAYKQRIATAFQNINTLTLKDEKNFDINKLDSNADIWDFLNLPSNFEKLDINKLRNSDQFDVPESDVSAPNIAKIAKNPYRLRVKNFYYLKATILKNSYDKNTGEIDVILSIYHDSFNNYVSKIVKLKTKANPGFNKLTENKSFKLKEKYANFLPSFLINSHINQSQSLAEFINFGDFNYQNYDIKIVPSLANDQNGDFYIILNKKETSLTSGSISPGQVIKVEGFNSYDKIFSSEKFTREIDFDYLDSWYKLPKTADLAEKLQSISESLNSSSDSLLWPLFGKAVEKALSSEELFKNTNNLKSFEKFNYKFASLVDFKIDETGISFYFGNSLQDYYQVKIKFSQKTESKNIIADFGAKVLEKDSINSSLRARSLVIQLRSNEYDRQTKTNTSKITSGTAWVFDRKLKKDPKNPGKFLPTNTYYLATNLHVIADLLNKPDQVYSFSYLLDGNLKNLDTISFDDTNLFRRFDRVAKTANKKDYLGPEGFQYITSESKKFWENLKINPIGLNMPDKDKFRDFAIIEITFPEDKVKKNSFNFGIPFLDLDFFGQPSYIKNIPDAVKNYQKSPLDFLVTDKLVPNFTKATQEKITDKIKKALPLHAYLGGFLGGFTWITDNKNAFITTNGILKETDFRQEDSIKKFQGANSISLPGLRGGHGMSGSLVVNEYNQVLGIFWGGYFPPTLPGQNQLVKGIGQFDPIGLKTDSNPTILAKWLAQTQDIQTDLDARQEKVFSLEDPKELEKLAHSTRWIKFDNFIEKENSNI</sequence>
<dbReference type="InterPro" id="IPR022382">
    <property type="entry name" value="Mycoplasma_peptidase_DUF31"/>
</dbReference>
<accession>Q4A8M7</accession>
<dbReference type="Proteomes" id="UP000000553">
    <property type="component" value="Chromosome"/>
</dbReference>
<evidence type="ECO:0000313" key="4">
    <source>
        <dbReference type="Proteomes" id="UP000000553"/>
    </source>
</evidence>
<keyword evidence="1" id="KW-0472">Membrane</keyword>
<evidence type="ECO:0000259" key="2">
    <source>
        <dbReference type="Pfam" id="PF01732"/>
    </source>
</evidence>
<feature type="domain" description="DUF31" evidence="2">
    <location>
        <begin position="560"/>
        <end position="908"/>
    </location>
</feature>
<proteinExistence type="predicted"/>
<dbReference type="KEGG" id="mhp:MHP7448_0138"/>
<reference evidence="3 4" key="1">
    <citation type="journal article" date="2005" name="J. Bacteriol.">
        <title>Swine and poultry pathogens: the complete genome sequences of two strains of Mycoplasma hyopneumoniae and a strain of Mycoplasma synoviae.</title>
        <authorList>
            <person name="Vasconcelos A.T."/>
            <person name="Ferreira H.B."/>
            <person name="Bizarro C.V."/>
            <person name="Bonatto S.L."/>
            <person name="Carvalho M.O."/>
            <person name="Pinto P.M."/>
            <person name="Almeida D.F."/>
            <person name="Almeida L.G."/>
            <person name="Almeida R."/>
            <person name="Alves-Filho L."/>
            <person name="Assuncao E.N."/>
            <person name="Azevedo V.A."/>
            <person name="Bogo M.R."/>
            <person name="Brigido M.M."/>
            <person name="Brocchi M."/>
            <person name="Burity H.A."/>
            <person name="Camargo A.A."/>
            <person name="Camargo S.S."/>
            <person name="Carepo M.S."/>
            <person name="Carraro D.M."/>
            <person name="de Mattos Cascardo J.C."/>
            <person name="Castro L.A."/>
            <person name="Cavalcanti G."/>
            <person name="Chemale G."/>
            <person name="Collevatti R.G."/>
            <person name="Cunha C.W."/>
            <person name="Dallagiovanna B."/>
            <person name="Dambros B.P."/>
            <person name="Dellagostin O.A."/>
            <person name="Falcao C."/>
            <person name="Fantinatti-Garboggini F."/>
            <person name="Felipe M.S."/>
            <person name="Fiorentin L."/>
            <person name="Franco G.R."/>
            <person name="Freitas N.S."/>
            <person name="Frias D."/>
            <person name="Grangeiro T.B."/>
            <person name="Grisard E.C."/>
            <person name="Guimaraes C.T."/>
            <person name="Hungria M."/>
            <person name="Jardim S.N."/>
            <person name="Krieger M.A."/>
            <person name="Laurino J.P."/>
            <person name="Lima L.F."/>
            <person name="Lopes M.I."/>
            <person name="Loreto E.L."/>
            <person name="Madeira H.M."/>
            <person name="Manfio G.P."/>
            <person name="Maranhao A.Q."/>
            <person name="Martinkovics C.T."/>
            <person name="Medeiros S.R."/>
            <person name="Moreira M.A."/>
            <person name="Neiva M."/>
            <person name="Ramalho-Neto C.E."/>
            <person name="Nicolas M.F."/>
            <person name="Oliveira S.C."/>
            <person name="Paixao R.F."/>
            <person name="Pedrosa F.O."/>
            <person name="Pena S.D."/>
            <person name="Pereira M."/>
            <person name="Pereira-Ferrari L."/>
            <person name="Piffer I."/>
            <person name="Pinto L.S."/>
            <person name="Potrich D.P."/>
            <person name="Salim A.C."/>
            <person name="Santos F.R."/>
            <person name="Schmitt R."/>
            <person name="Schneider M.P."/>
            <person name="Schrank A."/>
            <person name="Schrank I.S."/>
            <person name="Schuck A.F."/>
            <person name="Seuanez H.N."/>
            <person name="Silva D.W."/>
            <person name="Silva R."/>
            <person name="Silva S.C."/>
            <person name="Soares C.M."/>
            <person name="Souza K.R."/>
            <person name="Souza R.C."/>
            <person name="Staats C.C."/>
            <person name="Steffens M.B."/>
            <person name="Teixeira S.M."/>
            <person name="Urmenyi T.P."/>
            <person name="Vainstein M.H."/>
            <person name="Zuccherato L.W."/>
            <person name="Simpson A.J."/>
            <person name="Zaha A."/>
        </authorList>
    </citation>
    <scope>NUCLEOTIDE SEQUENCE [LARGE SCALE GENOMIC DNA]</scope>
    <source>
        <strain evidence="3 4">7448</strain>
    </source>
</reference>
<dbReference type="Pfam" id="PF01732">
    <property type="entry name" value="Mycop_pep_DUF31"/>
    <property type="match status" value="1"/>
</dbReference>
<evidence type="ECO:0000313" key="3">
    <source>
        <dbReference type="EMBL" id="AAZ53512.2"/>
    </source>
</evidence>
<dbReference type="AlphaFoldDB" id="Q4A8M7"/>
<keyword evidence="1" id="KW-1133">Transmembrane helix</keyword>
<dbReference type="HOGENOM" id="CLU_303223_0_0_14"/>
<evidence type="ECO:0000256" key="1">
    <source>
        <dbReference type="SAM" id="Phobius"/>
    </source>
</evidence>
<name>Q4A8M7_MESH7</name>
<feature type="transmembrane region" description="Helical" evidence="1">
    <location>
        <begin position="61"/>
        <end position="79"/>
    </location>
</feature>
<dbReference type="EMBL" id="AE017244">
    <property type="protein sequence ID" value="AAZ53512.2"/>
    <property type="molecule type" value="Genomic_DNA"/>
</dbReference>